<reference evidence="2 3" key="1">
    <citation type="submission" date="2017-10" db="EMBL/GenBank/DDBJ databases">
        <title>Whole genome of Pedobacter ginsengisoli T01R-27 isolated from tomato rhizosphere.</title>
        <authorList>
            <person name="Weon H.-Y."/>
            <person name="Lee S.A."/>
            <person name="Sang M.K."/>
            <person name="Song J."/>
        </authorList>
    </citation>
    <scope>NUCLEOTIDE SEQUENCE [LARGE SCALE GENOMIC DNA]</scope>
    <source>
        <strain evidence="2 3">T01R-27</strain>
    </source>
</reference>
<name>A0A2D1U286_9SPHI</name>
<dbReference type="EMBL" id="CP024091">
    <property type="protein sequence ID" value="ATP55706.1"/>
    <property type="molecule type" value="Genomic_DNA"/>
</dbReference>
<dbReference type="InterPro" id="IPR054460">
    <property type="entry name" value="DUF5018-rel"/>
</dbReference>
<dbReference type="AlphaFoldDB" id="A0A2D1U286"/>
<evidence type="ECO:0000313" key="2">
    <source>
        <dbReference type="EMBL" id="ATP55706.1"/>
    </source>
</evidence>
<feature type="domain" description="DUF5018" evidence="1">
    <location>
        <begin position="39"/>
        <end position="152"/>
    </location>
</feature>
<evidence type="ECO:0000313" key="3">
    <source>
        <dbReference type="Proteomes" id="UP000223749"/>
    </source>
</evidence>
<accession>A0A2D1U286</accession>
<proteinExistence type="predicted"/>
<gene>
    <name evidence="2" type="ORF">CPT03_04100</name>
</gene>
<evidence type="ECO:0000259" key="1">
    <source>
        <dbReference type="Pfam" id="PF22243"/>
    </source>
</evidence>
<dbReference type="Pfam" id="PF22243">
    <property type="entry name" value="DUF5018-rel"/>
    <property type="match status" value="1"/>
</dbReference>
<protein>
    <recommendedName>
        <fullName evidence="1">DUF5018 domain-containing protein</fullName>
    </recommendedName>
</protein>
<sequence length="158" mass="17287">MKLKIKHIAFLMMVLSLGLFSSCLKKGLTDYPLFDTNEITLVNVEHRFNGTSTQYDQPLVAYQKLTIAQQIDKVNSTINVQITVPAANGQFTDAEKAKVSQSKLWLYLNISTAASITPVPGTPKLGDPTDATKPLKYIVTAANGAARTWTINVTAFNP</sequence>
<dbReference type="OrthoDB" id="760804at2"/>
<organism evidence="2 3">
    <name type="scientific">Pedobacter ginsengisoli</name>
    <dbReference type="NCBI Taxonomy" id="363852"/>
    <lineage>
        <taxon>Bacteria</taxon>
        <taxon>Pseudomonadati</taxon>
        <taxon>Bacteroidota</taxon>
        <taxon>Sphingobacteriia</taxon>
        <taxon>Sphingobacteriales</taxon>
        <taxon>Sphingobacteriaceae</taxon>
        <taxon>Pedobacter</taxon>
    </lineage>
</organism>
<dbReference type="KEGG" id="pgs:CPT03_04100"/>
<dbReference type="Proteomes" id="UP000223749">
    <property type="component" value="Chromosome"/>
</dbReference>
<dbReference type="Gene3D" id="2.60.40.4120">
    <property type="match status" value="1"/>
</dbReference>
<dbReference type="PROSITE" id="PS51257">
    <property type="entry name" value="PROKAR_LIPOPROTEIN"/>
    <property type="match status" value="1"/>
</dbReference>
<dbReference type="RefSeq" id="WP_099437651.1">
    <property type="nucleotide sequence ID" value="NZ_CP024091.1"/>
</dbReference>
<keyword evidence="3" id="KW-1185">Reference proteome</keyword>